<evidence type="ECO:0000313" key="2">
    <source>
        <dbReference type="EMBL" id="KAF8434346.1"/>
    </source>
</evidence>
<dbReference type="InterPro" id="IPR011009">
    <property type="entry name" value="Kinase-like_dom_sf"/>
</dbReference>
<organism evidence="2 3">
    <name type="scientific">Boletus edulis BED1</name>
    <dbReference type="NCBI Taxonomy" id="1328754"/>
    <lineage>
        <taxon>Eukaryota</taxon>
        <taxon>Fungi</taxon>
        <taxon>Dikarya</taxon>
        <taxon>Basidiomycota</taxon>
        <taxon>Agaricomycotina</taxon>
        <taxon>Agaricomycetes</taxon>
        <taxon>Agaricomycetidae</taxon>
        <taxon>Boletales</taxon>
        <taxon>Boletineae</taxon>
        <taxon>Boletaceae</taxon>
        <taxon>Boletoideae</taxon>
        <taxon>Boletus</taxon>
    </lineage>
</organism>
<comment type="caution">
    <text evidence="2">The sequence shown here is derived from an EMBL/GenBank/DDBJ whole genome shotgun (WGS) entry which is preliminary data.</text>
</comment>
<feature type="region of interest" description="Disordered" evidence="1">
    <location>
        <begin position="1"/>
        <end position="26"/>
    </location>
</feature>
<evidence type="ECO:0000313" key="3">
    <source>
        <dbReference type="Proteomes" id="UP001194468"/>
    </source>
</evidence>
<proteinExistence type="predicted"/>
<keyword evidence="3" id="KW-1185">Reference proteome</keyword>
<name>A0AAD4GBV8_BOLED</name>
<dbReference type="AlphaFoldDB" id="A0AAD4GBV8"/>
<reference evidence="2" key="2">
    <citation type="journal article" date="2020" name="Nat. Commun.">
        <title>Large-scale genome sequencing of mycorrhizal fungi provides insights into the early evolution of symbiotic traits.</title>
        <authorList>
            <person name="Miyauchi S."/>
            <person name="Kiss E."/>
            <person name="Kuo A."/>
            <person name="Drula E."/>
            <person name="Kohler A."/>
            <person name="Sanchez-Garcia M."/>
            <person name="Morin E."/>
            <person name="Andreopoulos B."/>
            <person name="Barry K.W."/>
            <person name="Bonito G."/>
            <person name="Buee M."/>
            <person name="Carver A."/>
            <person name="Chen C."/>
            <person name="Cichocki N."/>
            <person name="Clum A."/>
            <person name="Culley D."/>
            <person name="Crous P.W."/>
            <person name="Fauchery L."/>
            <person name="Girlanda M."/>
            <person name="Hayes R.D."/>
            <person name="Keri Z."/>
            <person name="LaButti K."/>
            <person name="Lipzen A."/>
            <person name="Lombard V."/>
            <person name="Magnuson J."/>
            <person name="Maillard F."/>
            <person name="Murat C."/>
            <person name="Nolan M."/>
            <person name="Ohm R.A."/>
            <person name="Pangilinan J."/>
            <person name="Pereira M.F."/>
            <person name="Perotto S."/>
            <person name="Peter M."/>
            <person name="Pfister S."/>
            <person name="Riley R."/>
            <person name="Sitrit Y."/>
            <person name="Stielow J.B."/>
            <person name="Szollosi G."/>
            <person name="Zifcakova L."/>
            <person name="Stursova M."/>
            <person name="Spatafora J.W."/>
            <person name="Tedersoo L."/>
            <person name="Vaario L.M."/>
            <person name="Yamada A."/>
            <person name="Yan M."/>
            <person name="Wang P."/>
            <person name="Xu J."/>
            <person name="Bruns T."/>
            <person name="Baldrian P."/>
            <person name="Vilgalys R."/>
            <person name="Dunand C."/>
            <person name="Henrissat B."/>
            <person name="Grigoriev I.V."/>
            <person name="Hibbett D."/>
            <person name="Nagy L.G."/>
            <person name="Martin F.M."/>
        </authorList>
    </citation>
    <scope>NUCLEOTIDE SEQUENCE</scope>
    <source>
        <strain evidence="2">BED1</strain>
    </source>
</reference>
<protein>
    <recommendedName>
        <fullName evidence="4">Protein kinase domain-containing protein</fullName>
    </recommendedName>
</protein>
<feature type="compositionally biased region" description="Polar residues" evidence="1">
    <location>
        <begin position="16"/>
        <end position="26"/>
    </location>
</feature>
<dbReference type="Gene3D" id="1.10.510.10">
    <property type="entry name" value="Transferase(Phosphotransferase) domain 1"/>
    <property type="match status" value="1"/>
</dbReference>
<dbReference type="Proteomes" id="UP001194468">
    <property type="component" value="Unassembled WGS sequence"/>
</dbReference>
<accession>A0AAD4GBV8</accession>
<dbReference type="EMBL" id="WHUW01000029">
    <property type="protein sequence ID" value="KAF8434346.1"/>
    <property type="molecule type" value="Genomic_DNA"/>
</dbReference>
<dbReference type="SUPFAM" id="SSF56112">
    <property type="entry name" value="Protein kinase-like (PK-like)"/>
    <property type="match status" value="1"/>
</dbReference>
<gene>
    <name evidence="2" type="ORF">L210DRAFT_844756</name>
</gene>
<sequence length="445" mass="49398">MSEHFFHNHPVKVTGPGTQNESQPSLPDTKLAPFEVLYTGFGVFLDTCRAKRQSQVVGGSAVLRHKVEMFASEMAQVYESESSRESDGLKHLNHIFFDSPHQVLRLSNINIAMTDGHYVYGEYNIPYLFVEFRNEGACSKAIPAIQMASYYQVSVAEVDRKLIYCSRLPALGMTVVGPVVTFYAMLWVGSVVLIPLTSGISCVSCAAGGDDRRALHGAFIAATNLLAQIGEDAKKLSNISSPPPPLLHHFYPDITELPSFPDSPTSIRFQITDIMRHGSDGRILYRAQSTSPDLDLVIKVARSYSIGLHNFCASRGHAPTIRGFKKFPGNVVVIAMDHLEGDHLGSEGSEEFRNKMAEQLKQLVKDFHSSNYVHGDLRLPNIYCVGDKIKLLDFDWGGIVGEAFYPYQILTSELREGRDMNNLMITKEDDDRVLDMSLKSIGCSL</sequence>
<evidence type="ECO:0008006" key="4">
    <source>
        <dbReference type="Google" id="ProtNLM"/>
    </source>
</evidence>
<reference evidence="2" key="1">
    <citation type="submission" date="2019-10" db="EMBL/GenBank/DDBJ databases">
        <authorList>
            <consortium name="DOE Joint Genome Institute"/>
            <person name="Kuo A."/>
            <person name="Miyauchi S."/>
            <person name="Kiss E."/>
            <person name="Drula E."/>
            <person name="Kohler A."/>
            <person name="Sanchez-Garcia M."/>
            <person name="Andreopoulos B."/>
            <person name="Barry K.W."/>
            <person name="Bonito G."/>
            <person name="Buee M."/>
            <person name="Carver A."/>
            <person name="Chen C."/>
            <person name="Cichocki N."/>
            <person name="Clum A."/>
            <person name="Culley D."/>
            <person name="Crous P.W."/>
            <person name="Fauchery L."/>
            <person name="Girlanda M."/>
            <person name="Hayes R."/>
            <person name="Keri Z."/>
            <person name="LaButti K."/>
            <person name="Lipzen A."/>
            <person name="Lombard V."/>
            <person name="Magnuson J."/>
            <person name="Maillard F."/>
            <person name="Morin E."/>
            <person name="Murat C."/>
            <person name="Nolan M."/>
            <person name="Ohm R."/>
            <person name="Pangilinan J."/>
            <person name="Pereira M."/>
            <person name="Perotto S."/>
            <person name="Peter M."/>
            <person name="Riley R."/>
            <person name="Sitrit Y."/>
            <person name="Stielow B."/>
            <person name="Szollosi G."/>
            <person name="Zifcakova L."/>
            <person name="Stursova M."/>
            <person name="Spatafora J.W."/>
            <person name="Tedersoo L."/>
            <person name="Vaario L.-M."/>
            <person name="Yamada A."/>
            <person name="Yan M."/>
            <person name="Wang P."/>
            <person name="Xu J."/>
            <person name="Bruns T."/>
            <person name="Baldrian P."/>
            <person name="Vilgalys R."/>
            <person name="Henrissat B."/>
            <person name="Grigoriev I.V."/>
            <person name="Hibbett D."/>
            <person name="Nagy L.G."/>
            <person name="Martin F.M."/>
        </authorList>
    </citation>
    <scope>NUCLEOTIDE SEQUENCE</scope>
    <source>
        <strain evidence="2">BED1</strain>
    </source>
</reference>
<evidence type="ECO:0000256" key="1">
    <source>
        <dbReference type="SAM" id="MobiDB-lite"/>
    </source>
</evidence>